<dbReference type="Proteomes" id="UP001500620">
    <property type="component" value="Unassembled WGS sequence"/>
</dbReference>
<dbReference type="Gene3D" id="3.30.460.40">
    <property type="match status" value="1"/>
</dbReference>
<evidence type="ECO:0008006" key="4">
    <source>
        <dbReference type="Google" id="ProtNLM"/>
    </source>
</evidence>
<feature type="region of interest" description="Disordered" evidence="1">
    <location>
        <begin position="1"/>
        <end position="27"/>
    </location>
</feature>
<gene>
    <name evidence="2" type="ORF">GCM10022255_070090</name>
</gene>
<evidence type="ECO:0000313" key="2">
    <source>
        <dbReference type="EMBL" id="GAA4256606.1"/>
    </source>
</evidence>
<organism evidence="2 3">
    <name type="scientific">Dactylosporangium darangshiense</name>
    <dbReference type="NCBI Taxonomy" id="579108"/>
    <lineage>
        <taxon>Bacteria</taxon>
        <taxon>Bacillati</taxon>
        <taxon>Actinomycetota</taxon>
        <taxon>Actinomycetes</taxon>
        <taxon>Micromonosporales</taxon>
        <taxon>Micromonosporaceae</taxon>
        <taxon>Dactylosporangium</taxon>
    </lineage>
</organism>
<protein>
    <recommendedName>
        <fullName evidence="4">Nucleotidyltransferase family protein</fullName>
    </recommendedName>
</protein>
<feature type="compositionally biased region" description="Basic and acidic residues" evidence="1">
    <location>
        <begin position="11"/>
        <end position="27"/>
    </location>
</feature>
<feature type="compositionally biased region" description="Polar residues" evidence="1">
    <location>
        <begin position="1"/>
        <end position="10"/>
    </location>
</feature>
<keyword evidence="3" id="KW-1185">Reference proteome</keyword>
<accession>A0ABP8DIF3</accession>
<name>A0ABP8DIF3_9ACTN</name>
<reference evidence="3" key="1">
    <citation type="journal article" date="2019" name="Int. J. Syst. Evol. Microbiol.">
        <title>The Global Catalogue of Microorganisms (GCM) 10K type strain sequencing project: providing services to taxonomists for standard genome sequencing and annotation.</title>
        <authorList>
            <consortium name="The Broad Institute Genomics Platform"/>
            <consortium name="The Broad Institute Genome Sequencing Center for Infectious Disease"/>
            <person name="Wu L."/>
            <person name="Ma J."/>
        </authorList>
    </citation>
    <scope>NUCLEOTIDE SEQUENCE [LARGE SCALE GENOMIC DNA]</scope>
    <source>
        <strain evidence="3">JCM 17441</strain>
    </source>
</reference>
<evidence type="ECO:0000256" key="1">
    <source>
        <dbReference type="SAM" id="MobiDB-lite"/>
    </source>
</evidence>
<sequence length="303" mass="32687">MSPATTATTRQGKDRHPENPDCIERTHDRWRPTLRTLCDPRQHSLPQPHRDDATSFGALLEAAITAKLVGLLADRLLNETGTTRMSPPMREFLTSTLRGTQHRTREHRRHASQATSALAEHGIPVAVLNGLAYDAALYGSRGTRQLTDIDLLVPADTVNDAITVLTKLGYTRLERPGASCRLPTADAVAPTITVDLTTTLGHTTDPAAVRQALDQPVIDGHDMSSPLPVLSQHDALLHTLARTAARPRWRGLADALHLALAGAVVSRSGPRSTIPAAADAGWNLLRTHWPDLPATPRAEAADG</sequence>
<proteinExistence type="predicted"/>
<evidence type="ECO:0000313" key="3">
    <source>
        <dbReference type="Proteomes" id="UP001500620"/>
    </source>
</evidence>
<comment type="caution">
    <text evidence="2">The sequence shown here is derived from an EMBL/GenBank/DDBJ whole genome shotgun (WGS) entry which is preliminary data.</text>
</comment>
<dbReference type="EMBL" id="BAABAT010000024">
    <property type="protein sequence ID" value="GAA4256606.1"/>
    <property type="molecule type" value="Genomic_DNA"/>
</dbReference>
<dbReference type="RefSeq" id="WP_345133574.1">
    <property type="nucleotide sequence ID" value="NZ_BAABAT010000024.1"/>
</dbReference>
<dbReference type="Pfam" id="PF14907">
    <property type="entry name" value="NTP_transf_5"/>
    <property type="match status" value="1"/>
</dbReference>
<dbReference type="InterPro" id="IPR039498">
    <property type="entry name" value="NTP_transf_5"/>
</dbReference>